<gene>
    <name evidence="2" type="ORF">SYN_02434</name>
</gene>
<dbReference type="RefSeq" id="WP_011418740.1">
    <property type="nucleotide sequence ID" value="NC_007759.1"/>
</dbReference>
<dbReference type="PROSITE" id="PS51257">
    <property type="entry name" value="PROKAR_LIPOPROTEIN"/>
    <property type="match status" value="1"/>
</dbReference>
<dbReference type="InterPro" id="IPR029058">
    <property type="entry name" value="AB_hydrolase_fold"/>
</dbReference>
<proteinExistence type="predicted"/>
<evidence type="ECO:0000259" key="1">
    <source>
        <dbReference type="Pfam" id="PF00561"/>
    </source>
</evidence>
<reference evidence="2 3" key="1">
    <citation type="journal article" date="2007" name="Proc. Natl. Acad. Sci. U.S.A.">
        <title>The genome of Syntrophus aciditrophicus: life at the thermodynamic limit of microbial growth.</title>
        <authorList>
            <person name="McInerney M.J."/>
            <person name="Rohlin L."/>
            <person name="Mouttaki H."/>
            <person name="Kim U."/>
            <person name="Krupp R.S."/>
            <person name="Rios-Hernandez L."/>
            <person name="Sieber J."/>
            <person name="Struchtemeyer C.G."/>
            <person name="Bhattacharyya A."/>
            <person name="Campbell J.W."/>
            <person name="Gunsalus R.P."/>
        </authorList>
    </citation>
    <scope>NUCLEOTIDE SEQUENCE [LARGE SCALE GENOMIC DNA]</scope>
    <source>
        <strain evidence="2 3">SB</strain>
    </source>
</reference>
<dbReference type="eggNOG" id="COG2267">
    <property type="taxonomic scope" value="Bacteria"/>
</dbReference>
<keyword evidence="2" id="KW-0378">Hydrolase</keyword>
<protein>
    <submittedName>
        <fullName evidence="2">Hydrolase or acyltransferase</fullName>
    </submittedName>
</protein>
<sequence length="332" mass="37793">MMTHHGRVLCAACLVVMLFWTAGCGRLCNYPINAPVERLVILNSNDEGYGVDMPQEKIFDTGKVKINYLDYGSPSAEPLVMLHGGAWRWQEYLSLIPSLSQRWHVYAMDLRGNGKSGWVSEHYRLEDFTEDTVAFIRQLDAPAVLIGHSLGGVIALMAAVRSPEKVKALIIEDSPLTMDNYKKIIDSSQDMFMLWLDLKKSVRSEKELSLSLADKYKDYPGVTSQWILFFSGCLWQLDPTYFNALLYDFNGFTKGYDAKEIMTKVKCPILFIRGEMQLGAVMTDEEISWLKENFSNVHYAQINSVGHLLHLEDRGQAPVMKEMKAFLERIPK</sequence>
<dbReference type="ESTHER" id="synas-q2lxa9">
    <property type="family name" value="Zearalenone-hydrolase-fam2"/>
</dbReference>
<dbReference type="KEGG" id="sat:SYN_02434"/>
<dbReference type="InParanoid" id="Q2LXA9"/>
<dbReference type="HOGENOM" id="CLU_836595_0_0_7"/>
<feature type="domain" description="AB hydrolase-1" evidence="1">
    <location>
        <begin position="78"/>
        <end position="202"/>
    </location>
</feature>
<evidence type="ECO:0000313" key="3">
    <source>
        <dbReference type="Proteomes" id="UP000001933"/>
    </source>
</evidence>
<name>Q2LXA9_SYNAS</name>
<evidence type="ECO:0000313" key="2">
    <source>
        <dbReference type="EMBL" id="ABC78723.1"/>
    </source>
</evidence>
<dbReference type="AlphaFoldDB" id="Q2LXA9"/>
<dbReference type="Proteomes" id="UP000001933">
    <property type="component" value="Chromosome"/>
</dbReference>
<keyword evidence="3" id="KW-1185">Reference proteome</keyword>
<dbReference type="GO" id="GO:0016787">
    <property type="term" value="F:hydrolase activity"/>
    <property type="evidence" value="ECO:0007669"/>
    <property type="project" value="UniProtKB-KW"/>
</dbReference>
<organism evidence="2 3">
    <name type="scientific">Syntrophus aciditrophicus (strain SB)</name>
    <dbReference type="NCBI Taxonomy" id="56780"/>
    <lineage>
        <taxon>Bacteria</taxon>
        <taxon>Pseudomonadati</taxon>
        <taxon>Thermodesulfobacteriota</taxon>
        <taxon>Syntrophia</taxon>
        <taxon>Syntrophales</taxon>
        <taxon>Syntrophaceae</taxon>
        <taxon>Syntrophus</taxon>
    </lineage>
</organism>
<dbReference type="PANTHER" id="PTHR43194:SF2">
    <property type="entry name" value="PEROXISOMAL MEMBRANE PROTEIN LPX1"/>
    <property type="match status" value="1"/>
</dbReference>
<keyword evidence="2" id="KW-0012">Acyltransferase</keyword>
<dbReference type="InterPro" id="IPR000073">
    <property type="entry name" value="AB_hydrolase_1"/>
</dbReference>
<dbReference type="Pfam" id="PF00561">
    <property type="entry name" value="Abhydrolase_1"/>
    <property type="match status" value="1"/>
</dbReference>
<keyword evidence="2" id="KW-0808">Transferase</keyword>
<dbReference type="Gene3D" id="3.40.50.1820">
    <property type="entry name" value="alpha/beta hydrolase"/>
    <property type="match status" value="1"/>
</dbReference>
<dbReference type="SUPFAM" id="SSF53474">
    <property type="entry name" value="alpha/beta-Hydrolases"/>
    <property type="match status" value="1"/>
</dbReference>
<dbReference type="PRINTS" id="PR00111">
    <property type="entry name" value="ABHYDROLASE"/>
</dbReference>
<dbReference type="OrthoDB" id="63519at2"/>
<dbReference type="STRING" id="56780.SYN_02434"/>
<accession>Q2LXA9</accession>
<dbReference type="InterPro" id="IPR050228">
    <property type="entry name" value="Carboxylesterase_BioH"/>
</dbReference>
<dbReference type="PANTHER" id="PTHR43194">
    <property type="entry name" value="HYDROLASE ALPHA/BETA FOLD FAMILY"/>
    <property type="match status" value="1"/>
</dbReference>
<dbReference type="GO" id="GO:0016746">
    <property type="term" value="F:acyltransferase activity"/>
    <property type="evidence" value="ECO:0007669"/>
    <property type="project" value="UniProtKB-KW"/>
</dbReference>
<dbReference type="EMBL" id="CP000252">
    <property type="protein sequence ID" value="ABC78723.1"/>
    <property type="molecule type" value="Genomic_DNA"/>
</dbReference>